<evidence type="ECO:0000256" key="2">
    <source>
        <dbReference type="ARBA" id="ARBA00023043"/>
    </source>
</evidence>
<accession>A0A5N6U7N1</accession>
<dbReference type="InterPro" id="IPR036770">
    <property type="entry name" value="Ankyrin_rpt-contain_sf"/>
</dbReference>
<name>A0A5N6U7N1_ASPAV</name>
<dbReference type="SMART" id="SM00248">
    <property type="entry name" value="ANK"/>
    <property type="match status" value="4"/>
</dbReference>
<reference evidence="3 4" key="1">
    <citation type="submission" date="2019-04" db="EMBL/GenBank/DDBJ databases">
        <title>Friends and foes A comparative genomics study of 23 Aspergillus species from section Flavi.</title>
        <authorList>
            <consortium name="DOE Joint Genome Institute"/>
            <person name="Kjaerbolling I."/>
            <person name="Vesth T."/>
            <person name="Frisvad J.C."/>
            <person name="Nybo J.L."/>
            <person name="Theobald S."/>
            <person name="Kildgaard S."/>
            <person name="Isbrandt T."/>
            <person name="Kuo A."/>
            <person name="Sato A."/>
            <person name="Lyhne E.K."/>
            <person name="Kogle M.E."/>
            <person name="Wiebenga A."/>
            <person name="Kun R.S."/>
            <person name="Lubbers R.J."/>
            <person name="Makela M.R."/>
            <person name="Barry K."/>
            <person name="Chovatia M."/>
            <person name="Clum A."/>
            <person name="Daum C."/>
            <person name="Haridas S."/>
            <person name="He G."/>
            <person name="LaButti K."/>
            <person name="Lipzen A."/>
            <person name="Mondo S."/>
            <person name="Riley R."/>
            <person name="Salamov A."/>
            <person name="Simmons B.A."/>
            <person name="Magnuson J.K."/>
            <person name="Henrissat B."/>
            <person name="Mortensen U.H."/>
            <person name="Larsen T.O."/>
            <person name="Devries R.P."/>
            <person name="Grigoriev I.V."/>
            <person name="Machida M."/>
            <person name="Baker S.E."/>
            <person name="Andersen M.R."/>
        </authorList>
    </citation>
    <scope>NUCLEOTIDE SEQUENCE [LARGE SCALE GENOMIC DNA]</scope>
    <source>
        <strain evidence="3 4">IBT 18842</strain>
    </source>
</reference>
<dbReference type="AlphaFoldDB" id="A0A5N6U7N1"/>
<proteinExistence type="predicted"/>
<protein>
    <submittedName>
        <fullName evidence="3">Ankyrin repeat-containing domain protein</fullName>
    </submittedName>
</protein>
<evidence type="ECO:0000313" key="3">
    <source>
        <dbReference type="EMBL" id="KAE8154604.1"/>
    </source>
</evidence>
<dbReference type="Pfam" id="PF12796">
    <property type="entry name" value="Ank_2"/>
    <property type="match status" value="1"/>
</dbReference>
<evidence type="ECO:0000313" key="4">
    <source>
        <dbReference type="Proteomes" id="UP000325780"/>
    </source>
</evidence>
<sequence length="252" mass="28113">MAKVLLDYPGSEGTQTDFGLPLLCFAAFDGLENAAQLLIERGGYLHGTDSRYGRNALSWAIFKRNRKVTELLLQTPGLDWDNTDLRGRAPLFISAIANDEKSFKTLRSRGSDVHRPDRFGLTPLFVAVQRGAIGIVRDILENHPLQQEPRDRFGRSLTWWMWATGNTNMRDLVIGYGMQVEDEGQQSKGQTYKHSYLNSIESPCEICTISVDAAGQSMELGSGGRKYRICQICHDFGASNMDFASGRGVSRK</sequence>
<dbReference type="PANTHER" id="PTHR24198">
    <property type="entry name" value="ANKYRIN REPEAT AND PROTEIN KINASE DOMAIN-CONTAINING PROTEIN"/>
    <property type="match status" value="1"/>
</dbReference>
<dbReference type="EMBL" id="ML742028">
    <property type="protein sequence ID" value="KAE8154604.1"/>
    <property type="molecule type" value="Genomic_DNA"/>
</dbReference>
<dbReference type="Proteomes" id="UP000325780">
    <property type="component" value="Unassembled WGS sequence"/>
</dbReference>
<keyword evidence="4" id="KW-1185">Reference proteome</keyword>
<evidence type="ECO:0000256" key="1">
    <source>
        <dbReference type="ARBA" id="ARBA00022737"/>
    </source>
</evidence>
<dbReference type="Gene3D" id="1.25.40.20">
    <property type="entry name" value="Ankyrin repeat-containing domain"/>
    <property type="match status" value="1"/>
</dbReference>
<dbReference type="PANTHER" id="PTHR24198:SF165">
    <property type="entry name" value="ANKYRIN REPEAT-CONTAINING PROTEIN-RELATED"/>
    <property type="match status" value="1"/>
</dbReference>
<keyword evidence="1" id="KW-0677">Repeat</keyword>
<dbReference type="OrthoDB" id="366390at2759"/>
<gene>
    <name evidence="3" type="ORF">BDV25DRAFT_126459</name>
</gene>
<organism evidence="3 4">
    <name type="scientific">Aspergillus avenaceus</name>
    <dbReference type="NCBI Taxonomy" id="36643"/>
    <lineage>
        <taxon>Eukaryota</taxon>
        <taxon>Fungi</taxon>
        <taxon>Dikarya</taxon>
        <taxon>Ascomycota</taxon>
        <taxon>Pezizomycotina</taxon>
        <taxon>Eurotiomycetes</taxon>
        <taxon>Eurotiomycetidae</taxon>
        <taxon>Eurotiales</taxon>
        <taxon>Aspergillaceae</taxon>
        <taxon>Aspergillus</taxon>
        <taxon>Aspergillus subgen. Circumdati</taxon>
    </lineage>
</organism>
<dbReference type="SUPFAM" id="SSF48403">
    <property type="entry name" value="Ankyrin repeat"/>
    <property type="match status" value="1"/>
</dbReference>
<keyword evidence="2" id="KW-0040">ANK repeat</keyword>
<dbReference type="InterPro" id="IPR002110">
    <property type="entry name" value="Ankyrin_rpt"/>
</dbReference>